<gene>
    <name evidence="1" type="ORF">Bpfe_029188</name>
</gene>
<dbReference type="Proteomes" id="UP001233172">
    <property type="component" value="Unassembled WGS sequence"/>
</dbReference>
<protein>
    <submittedName>
        <fullName evidence="1">Uncharacterized protein</fullName>
    </submittedName>
</protein>
<comment type="caution">
    <text evidence="1">The sequence shown here is derived from an EMBL/GenBank/DDBJ whole genome shotgun (WGS) entry which is preliminary data.</text>
</comment>
<organism evidence="1 2">
    <name type="scientific">Biomphalaria pfeifferi</name>
    <name type="common">Bloodfluke planorb</name>
    <name type="synonym">Freshwater snail</name>
    <dbReference type="NCBI Taxonomy" id="112525"/>
    <lineage>
        <taxon>Eukaryota</taxon>
        <taxon>Metazoa</taxon>
        <taxon>Spiralia</taxon>
        <taxon>Lophotrochozoa</taxon>
        <taxon>Mollusca</taxon>
        <taxon>Gastropoda</taxon>
        <taxon>Heterobranchia</taxon>
        <taxon>Euthyneura</taxon>
        <taxon>Panpulmonata</taxon>
        <taxon>Hygrophila</taxon>
        <taxon>Lymnaeoidea</taxon>
        <taxon>Planorbidae</taxon>
        <taxon>Biomphalaria</taxon>
    </lineage>
</organism>
<dbReference type="AlphaFoldDB" id="A0AAD8EV08"/>
<name>A0AAD8EV08_BIOPF</name>
<keyword evidence="2" id="KW-1185">Reference proteome</keyword>
<proteinExistence type="predicted"/>
<sequence length="77" mass="8786">MQVKDLKVNKRAVQIISGFDDSVIRVESRFKTAAYSLINATILLTDVNDNPSVILHLDGHQNKLHLNVSEILRWELM</sequence>
<reference evidence="1" key="1">
    <citation type="journal article" date="2023" name="PLoS Negl. Trop. Dis.">
        <title>A genome sequence for Biomphalaria pfeifferi, the major vector snail for the human-infecting parasite Schistosoma mansoni.</title>
        <authorList>
            <person name="Bu L."/>
            <person name="Lu L."/>
            <person name="Laidemitt M.R."/>
            <person name="Zhang S.M."/>
            <person name="Mutuku M."/>
            <person name="Mkoji G."/>
            <person name="Steinauer M."/>
            <person name="Loker E.S."/>
        </authorList>
    </citation>
    <scope>NUCLEOTIDE SEQUENCE</scope>
    <source>
        <strain evidence="1">KasaAsao</strain>
    </source>
</reference>
<dbReference type="EMBL" id="JASAOG010000277">
    <property type="protein sequence ID" value="KAK0041387.1"/>
    <property type="molecule type" value="Genomic_DNA"/>
</dbReference>
<accession>A0AAD8EV08</accession>
<reference evidence="1" key="2">
    <citation type="submission" date="2023-04" db="EMBL/GenBank/DDBJ databases">
        <authorList>
            <person name="Bu L."/>
            <person name="Lu L."/>
            <person name="Laidemitt M.R."/>
            <person name="Zhang S.M."/>
            <person name="Mutuku M."/>
            <person name="Mkoji G."/>
            <person name="Steinauer M."/>
            <person name="Loker E.S."/>
        </authorList>
    </citation>
    <scope>NUCLEOTIDE SEQUENCE</scope>
    <source>
        <strain evidence="1">KasaAsao</strain>
        <tissue evidence="1">Whole Snail</tissue>
    </source>
</reference>
<evidence type="ECO:0000313" key="1">
    <source>
        <dbReference type="EMBL" id="KAK0041387.1"/>
    </source>
</evidence>
<evidence type="ECO:0000313" key="2">
    <source>
        <dbReference type="Proteomes" id="UP001233172"/>
    </source>
</evidence>